<keyword evidence="3" id="KW-1003">Cell membrane</keyword>
<proteinExistence type="inferred from homology"/>
<protein>
    <submittedName>
        <fullName evidence="14">Protein involved in gliding motility GldE</fullName>
    </submittedName>
</protein>
<comment type="subcellular location">
    <subcellularLocation>
        <location evidence="1">Cell membrane</location>
        <topology evidence="1">Multi-pass membrane protein</topology>
    </subcellularLocation>
</comment>
<dbReference type="PANTHER" id="PTHR22777">
    <property type="entry name" value="HEMOLYSIN-RELATED"/>
    <property type="match status" value="1"/>
</dbReference>
<dbReference type="CDD" id="cd04590">
    <property type="entry name" value="CBS_pair_CorC_HlyC_assoc"/>
    <property type="match status" value="1"/>
</dbReference>
<sequence length="441" mass="50002">MDPDPEPLFILFVAFDSMQAINLLALILLLICSALISGSEVSLFSLAPSDLKIEGEEETANQKIISKLLSKPKKLLATILVANNFINIAIVLLFDALGEIYFHDLNIVWWGWVDVRFVVEVVVVAFLILLFGEILPKIYASRNKVKFASFMARPLRVLDWIITPISLPMRSVTISIHNRLGKQKSNISVDQLSQALELTSDTDTTSEEKKILEGIVSFGNTDTKQVMKPRIDIFALNRDMGYAEVIPAIIKQGYSRIPVFEDSIDKVIGILYVKDLLPYINHKDYSWVDLVREPYFVPENKKLDDLLNDFKDKKNHLAIVVDEYGGTSGLISLEDIIEEIVGDISDEFDDEDLVFSKLDDLNYVFEGRTSLKDFYKVLKLEDQAVFENKKGDAETIAGLLLEISGSFPKRGDVIVLEKYVFKIESLDNRRIKRIKLTIDEE</sequence>
<dbReference type="SUPFAM" id="SSF54631">
    <property type="entry name" value="CBS-domain pair"/>
    <property type="match status" value="1"/>
</dbReference>
<evidence type="ECO:0000259" key="13">
    <source>
        <dbReference type="PROSITE" id="PS51846"/>
    </source>
</evidence>
<dbReference type="Pfam" id="PF00571">
    <property type="entry name" value="CBS"/>
    <property type="match status" value="2"/>
</dbReference>
<evidence type="ECO:0000256" key="6">
    <source>
        <dbReference type="ARBA" id="ARBA00022989"/>
    </source>
</evidence>
<feature type="domain" description="CBS" evidence="12">
    <location>
        <begin position="227"/>
        <end position="286"/>
    </location>
</feature>
<feature type="transmembrane region" description="Helical" evidence="11">
    <location>
        <begin position="20"/>
        <end position="44"/>
    </location>
</feature>
<feature type="transmembrane region" description="Helical" evidence="11">
    <location>
        <begin position="117"/>
        <end position="136"/>
    </location>
</feature>
<dbReference type="Pfam" id="PF01595">
    <property type="entry name" value="CNNM"/>
    <property type="match status" value="1"/>
</dbReference>
<comment type="similarity">
    <text evidence="2">Belongs to the UPF0053 family.</text>
</comment>
<dbReference type="Gene3D" id="3.10.580.10">
    <property type="entry name" value="CBS-domain"/>
    <property type="match status" value="1"/>
</dbReference>
<dbReference type="Pfam" id="PF03471">
    <property type="entry name" value="CorC_HlyC"/>
    <property type="match status" value="1"/>
</dbReference>
<organism evidence="14 15">
    <name type="scientific">Aquimarina amphilecti</name>
    <dbReference type="NCBI Taxonomy" id="1038014"/>
    <lineage>
        <taxon>Bacteria</taxon>
        <taxon>Pseudomonadati</taxon>
        <taxon>Bacteroidota</taxon>
        <taxon>Flavobacteriia</taxon>
        <taxon>Flavobacteriales</taxon>
        <taxon>Flavobacteriaceae</taxon>
        <taxon>Aquimarina</taxon>
    </lineage>
</organism>
<evidence type="ECO:0000256" key="11">
    <source>
        <dbReference type="SAM" id="Phobius"/>
    </source>
</evidence>
<evidence type="ECO:0000313" key="15">
    <source>
        <dbReference type="Proteomes" id="UP000198521"/>
    </source>
</evidence>
<dbReference type="FunFam" id="3.10.580.10:FF:000002">
    <property type="entry name" value="Magnesium/cobalt efflux protein CorC"/>
    <property type="match status" value="1"/>
</dbReference>
<keyword evidence="8 10" id="KW-0472">Membrane</keyword>
<evidence type="ECO:0000256" key="7">
    <source>
        <dbReference type="ARBA" id="ARBA00023122"/>
    </source>
</evidence>
<dbReference type="STRING" id="1038014.SAMN04487910_1414"/>
<keyword evidence="7 9" id="KW-0129">CBS domain</keyword>
<dbReference type="SMART" id="SM00116">
    <property type="entry name" value="CBS"/>
    <property type="match status" value="2"/>
</dbReference>
<dbReference type="InterPro" id="IPR036318">
    <property type="entry name" value="FAD-bd_PCMH-like_sf"/>
</dbReference>
<evidence type="ECO:0000256" key="10">
    <source>
        <dbReference type="PROSITE-ProRule" id="PRU01193"/>
    </source>
</evidence>
<evidence type="ECO:0000313" key="14">
    <source>
        <dbReference type="EMBL" id="SEK89561.1"/>
    </source>
</evidence>
<gene>
    <name evidence="14" type="ORF">SAMN04487910_1414</name>
</gene>
<dbReference type="RefSeq" id="WP_091406985.1">
    <property type="nucleotide sequence ID" value="NZ_FOAB01000002.1"/>
</dbReference>
<evidence type="ECO:0000256" key="1">
    <source>
        <dbReference type="ARBA" id="ARBA00004651"/>
    </source>
</evidence>
<accession>A0A1H7KRX9</accession>
<dbReference type="PANTHER" id="PTHR22777:SF32">
    <property type="entry name" value="UPF0053 INNER MEMBRANE PROTEIN YFJD"/>
    <property type="match status" value="1"/>
</dbReference>
<reference evidence="15" key="1">
    <citation type="submission" date="2016-10" db="EMBL/GenBank/DDBJ databases">
        <authorList>
            <person name="Varghese N."/>
            <person name="Submissions S."/>
        </authorList>
    </citation>
    <scope>NUCLEOTIDE SEQUENCE [LARGE SCALE GENOMIC DNA]</scope>
    <source>
        <strain evidence="15">DSM 25232 / NCIMB 14723 / 92V</strain>
    </source>
</reference>
<dbReference type="InterPro" id="IPR005170">
    <property type="entry name" value="Transptr-assoc_dom"/>
</dbReference>
<name>A0A1H7KRX9_AQUAM</name>
<dbReference type="GO" id="GO:0050660">
    <property type="term" value="F:flavin adenine dinucleotide binding"/>
    <property type="evidence" value="ECO:0007669"/>
    <property type="project" value="InterPro"/>
</dbReference>
<dbReference type="InterPro" id="IPR046342">
    <property type="entry name" value="CBS_dom_sf"/>
</dbReference>
<dbReference type="GO" id="GO:0005886">
    <property type="term" value="C:plasma membrane"/>
    <property type="evidence" value="ECO:0007669"/>
    <property type="project" value="UniProtKB-SubCell"/>
</dbReference>
<evidence type="ECO:0000256" key="2">
    <source>
        <dbReference type="ARBA" id="ARBA00006337"/>
    </source>
</evidence>
<feature type="transmembrane region" description="Helical" evidence="11">
    <location>
        <begin position="75"/>
        <end position="97"/>
    </location>
</feature>
<dbReference type="OrthoDB" id="9798188at2"/>
<keyword evidence="15" id="KW-1185">Reference proteome</keyword>
<dbReference type="PROSITE" id="PS51371">
    <property type="entry name" value="CBS"/>
    <property type="match status" value="2"/>
</dbReference>
<evidence type="ECO:0000259" key="12">
    <source>
        <dbReference type="PROSITE" id="PS51371"/>
    </source>
</evidence>
<evidence type="ECO:0000256" key="9">
    <source>
        <dbReference type="PROSITE-ProRule" id="PRU00703"/>
    </source>
</evidence>
<dbReference type="SUPFAM" id="SSF56176">
    <property type="entry name" value="FAD-binding/transporter-associated domain-like"/>
    <property type="match status" value="1"/>
</dbReference>
<dbReference type="PROSITE" id="PS51846">
    <property type="entry name" value="CNNM"/>
    <property type="match status" value="1"/>
</dbReference>
<dbReference type="InterPro" id="IPR002550">
    <property type="entry name" value="CNNM"/>
</dbReference>
<dbReference type="EMBL" id="FOAB01000002">
    <property type="protein sequence ID" value="SEK89561.1"/>
    <property type="molecule type" value="Genomic_DNA"/>
</dbReference>
<keyword evidence="4 10" id="KW-0812">Transmembrane</keyword>
<dbReference type="InterPro" id="IPR016169">
    <property type="entry name" value="FAD-bd_PCMH_sub2"/>
</dbReference>
<dbReference type="InterPro" id="IPR019862">
    <property type="entry name" value="Motility-assoc_prot_GldE"/>
</dbReference>
<evidence type="ECO:0000256" key="8">
    <source>
        <dbReference type="ARBA" id="ARBA00023136"/>
    </source>
</evidence>
<keyword evidence="6 10" id="KW-1133">Transmembrane helix</keyword>
<keyword evidence="5" id="KW-0677">Repeat</keyword>
<dbReference type="NCBIfam" id="TIGR03520">
    <property type="entry name" value="GldE"/>
    <property type="match status" value="1"/>
</dbReference>
<dbReference type="InterPro" id="IPR000644">
    <property type="entry name" value="CBS_dom"/>
</dbReference>
<dbReference type="Proteomes" id="UP000198521">
    <property type="component" value="Unassembled WGS sequence"/>
</dbReference>
<feature type="domain" description="CNNM transmembrane" evidence="13">
    <location>
        <begin position="15"/>
        <end position="212"/>
    </location>
</feature>
<dbReference type="AlphaFoldDB" id="A0A1H7KRX9"/>
<evidence type="ECO:0000256" key="3">
    <source>
        <dbReference type="ARBA" id="ARBA00022475"/>
    </source>
</evidence>
<dbReference type="SMART" id="SM01091">
    <property type="entry name" value="CorC_HlyC"/>
    <property type="match status" value="1"/>
</dbReference>
<dbReference type="InterPro" id="IPR044751">
    <property type="entry name" value="Ion_transp-like_CBS"/>
</dbReference>
<dbReference type="Gene3D" id="3.30.465.10">
    <property type="match status" value="1"/>
</dbReference>
<evidence type="ECO:0000256" key="5">
    <source>
        <dbReference type="ARBA" id="ARBA00022737"/>
    </source>
</evidence>
<evidence type="ECO:0000256" key="4">
    <source>
        <dbReference type="ARBA" id="ARBA00022692"/>
    </source>
</evidence>
<feature type="domain" description="CBS" evidence="12">
    <location>
        <begin position="290"/>
        <end position="347"/>
    </location>
</feature>